<feature type="transmembrane region" description="Helical" evidence="2">
    <location>
        <begin position="153"/>
        <end position="174"/>
    </location>
</feature>
<dbReference type="EMBL" id="MLJW01000757">
    <property type="protein sequence ID" value="OIQ82885.1"/>
    <property type="molecule type" value="Genomic_DNA"/>
</dbReference>
<proteinExistence type="predicted"/>
<reference evidence="3" key="1">
    <citation type="submission" date="2016-10" db="EMBL/GenBank/DDBJ databases">
        <title>Sequence of Gallionella enrichment culture.</title>
        <authorList>
            <person name="Poehlein A."/>
            <person name="Muehling M."/>
            <person name="Daniel R."/>
        </authorList>
    </citation>
    <scope>NUCLEOTIDE SEQUENCE</scope>
</reference>
<evidence type="ECO:0000256" key="1">
    <source>
        <dbReference type="SAM" id="MobiDB-lite"/>
    </source>
</evidence>
<protein>
    <submittedName>
        <fullName evidence="3">Uncharacterized protein</fullName>
    </submittedName>
</protein>
<feature type="transmembrane region" description="Helical" evidence="2">
    <location>
        <begin position="186"/>
        <end position="205"/>
    </location>
</feature>
<accession>A0A1J5R3Z7</accession>
<evidence type="ECO:0000256" key="2">
    <source>
        <dbReference type="SAM" id="Phobius"/>
    </source>
</evidence>
<name>A0A1J5R3Z7_9ZZZZ</name>
<keyword evidence="2" id="KW-1133">Transmembrane helix</keyword>
<dbReference type="SUPFAM" id="SSF103473">
    <property type="entry name" value="MFS general substrate transporter"/>
    <property type="match status" value="1"/>
</dbReference>
<gene>
    <name evidence="3" type="ORF">GALL_353290</name>
</gene>
<feature type="region of interest" description="Disordered" evidence="1">
    <location>
        <begin position="249"/>
        <end position="288"/>
    </location>
</feature>
<feature type="compositionally biased region" description="Basic and acidic residues" evidence="1">
    <location>
        <begin position="263"/>
        <end position="282"/>
    </location>
</feature>
<evidence type="ECO:0000313" key="3">
    <source>
        <dbReference type="EMBL" id="OIQ82885.1"/>
    </source>
</evidence>
<keyword evidence="2" id="KW-0812">Transmembrane</keyword>
<organism evidence="3">
    <name type="scientific">mine drainage metagenome</name>
    <dbReference type="NCBI Taxonomy" id="410659"/>
    <lineage>
        <taxon>unclassified sequences</taxon>
        <taxon>metagenomes</taxon>
        <taxon>ecological metagenomes</taxon>
    </lineage>
</organism>
<dbReference type="InterPro" id="IPR036259">
    <property type="entry name" value="MFS_trans_sf"/>
</dbReference>
<sequence length="288" mass="31094">MRLHRRKDDCATGLAGACPAPERANRCRIRIHGAAIMRIDRGRESRITTMLNKQLNRDKVMELSAKLPPCLVGMEARSSAVRALAMRRTSPAADSSPPGRVRRQGSIPAAARTSCWTWSSAAMCICAGSRSMARAPLTELVGRHLKPRVLGPLSITECYALFYISAEFVLSYGIGNLHIPKPALQGWLMLAIVCMAVATVFSAWLSDKLGRSLQPGRHPGGVARPVVYRAGACDAWGLELGRRLHLGGRAHQPAGSAGPGRDAPSRHGGRLEPHAHVPERKVTLSARS</sequence>
<comment type="caution">
    <text evidence="3">The sequence shown here is derived from an EMBL/GenBank/DDBJ whole genome shotgun (WGS) entry which is preliminary data.</text>
</comment>
<keyword evidence="2" id="KW-0472">Membrane</keyword>
<dbReference type="AlphaFoldDB" id="A0A1J5R3Z7"/>